<name>A0A1F5G224_9BACT</name>
<evidence type="ECO:0000256" key="1">
    <source>
        <dbReference type="SAM" id="Phobius"/>
    </source>
</evidence>
<sequence>MFLTSSYDFIDKDEEIIQKLIEPDFDIKNRVVLETTPSINPQGGGGIATIEYYSPQEVLISTNSQVPKILYLSDNYYPGWKATVDGYKVDILNADYAFRAVPLPKGEHIVRFYYDSLAFKIGVAISLASLLLVWLLYFSKLFKKF</sequence>
<dbReference type="InterPro" id="IPR018580">
    <property type="entry name" value="Uncharacterised_YfhO"/>
</dbReference>
<feature type="transmembrane region" description="Helical" evidence="1">
    <location>
        <begin position="117"/>
        <end position="138"/>
    </location>
</feature>
<dbReference type="Pfam" id="PF09586">
    <property type="entry name" value="YfhO"/>
    <property type="match status" value="1"/>
</dbReference>
<evidence type="ECO:0000313" key="3">
    <source>
        <dbReference type="Proteomes" id="UP000177069"/>
    </source>
</evidence>
<protein>
    <recommendedName>
        <fullName evidence="4">YfhO family protein</fullName>
    </recommendedName>
</protein>
<evidence type="ECO:0000313" key="2">
    <source>
        <dbReference type="EMBL" id="OGD85933.1"/>
    </source>
</evidence>
<keyword evidence="1" id="KW-1133">Transmembrane helix</keyword>
<accession>A0A1F5G224</accession>
<keyword evidence="1" id="KW-0812">Transmembrane</keyword>
<dbReference type="PANTHER" id="PTHR38454">
    <property type="entry name" value="INTEGRAL MEMBRANE PROTEIN-RELATED"/>
    <property type="match status" value="1"/>
</dbReference>
<comment type="caution">
    <text evidence="2">The sequence shown here is derived from an EMBL/GenBank/DDBJ whole genome shotgun (WGS) entry which is preliminary data.</text>
</comment>
<proteinExistence type="predicted"/>
<gene>
    <name evidence="2" type="ORF">A2696_00810</name>
</gene>
<dbReference type="EMBL" id="MFBA01000009">
    <property type="protein sequence ID" value="OGD85933.1"/>
    <property type="molecule type" value="Genomic_DNA"/>
</dbReference>
<reference evidence="2 3" key="1">
    <citation type="journal article" date="2016" name="Nat. Commun.">
        <title>Thousands of microbial genomes shed light on interconnected biogeochemical processes in an aquifer system.</title>
        <authorList>
            <person name="Anantharaman K."/>
            <person name="Brown C.T."/>
            <person name="Hug L.A."/>
            <person name="Sharon I."/>
            <person name="Castelle C.J."/>
            <person name="Probst A.J."/>
            <person name="Thomas B.C."/>
            <person name="Singh A."/>
            <person name="Wilkins M.J."/>
            <person name="Karaoz U."/>
            <person name="Brodie E.L."/>
            <person name="Williams K.H."/>
            <person name="Hubbard S.S."/>
            <person name="Banfield J.F."/>
        </authorList>
    </citation>
    <scope>NUCLEOTIDE SEQUENCE [LARGE SCALE GENOMIC DNA]</scope>
</reference>
<keyword evidence="1" id="KW-0472">Membrane</keyword>
<dbReference type="AlphaFoldDB" id="A0A1F5G224"/>
<dbReference type="Proteomes" id="UP000177069">
    <property type="component" value="Unassembled WGS sequence"/>
</dbReference>
<organism evidence="2 3">
    <name type="scientific">Candidatus Curtissbacteria bacterium RIFCSPHIGHO2_01_FULL_41_13</name>
    <dbReference type="NCBI Taxonomy" id="1797745"/>
    <lineage>
        <taxon>Bacteria</taxon>
        <taxon>Candidatus Curtissiibacteriota</taxon>
    </lineage>
</organism>
<evidence type="ECO:0008006" key="4">
    <source>
        <dbReference type="Google" id="ProtNLM"/>
    </source>
</evidence>
<dbReference type="PANTHER" id="PTHR38454:SF1">
    <property type="entry name" value="INTEGRAL MEMBRANE PROTEIN"/>
    <property type="match status" value="1"/>
</dbReference>